<organism evidence="2 3">
    <name type="scientific">Rhizobium mesosinicum</name>
    <dbReference type="NCBI Taxonomy" id="335017"/>
    <lineage>
        <taxon>Bacteria</taxon>
        <taxon>Pseudomonadati</taxon>
        <taxon>Pseudomonadota</taxon>
        <taxon>Alphaproteobacteria</taxon>
        <taxon>Hyphomicrobiales</taxon>
        <taxon>Rhizobiaceae</taxon>
        <taxon>Rhizobium/Agrobacterium group</taxon>
        <taxon>Rhizobium</taxon>
    </lineage>
</organism>
<evidence type="ECO:0000313" key="2">
    <source>
        <dbReference type="EMBL" id="MBW9051666.1"/>
    </source>
</evidence>
<keyword evidence="1" id="KW-0732">Signal</keyword>
<evidence type="ECO:0000256" key="1">
    <source>
        <dbReference type="SAM" id="SignalP"/>
    </source>
</evidence>
<feature type="chain" id="PRO_5045880651" description="Pilus assembly protein" evidence="1">
    <location>
        <begin position="27"/>
        <end position="160"/>
    </location>
</feature>
<reference evidence="2 3" key="1">
    <citation type="journal article" date="2021" name="MBio">
        <title>Poor Competitiveness of Bradyrhizobium in Pigeon Pea Root Colonization in Indian Soils.</title>
        <authorList>
            <person name="Chalasani D."/>
            <person name="Basu A."/>
            <person name="Pullabhotla S.V.S.R.N."/>
            <person name="Jorrin B."/>
            <person name="Neal A.L."/>
            <person name="Poole P.S."/>
            <person name="Podile A.R."/>
            <person name="Tkacz A."/>
        </authorList>
    </citation>
    <scope>NUCLEOTIDE SEQUENCE [LARGE SCALE GENOMIC DNA]</scope>
    <source>
        <strain evidence="2 3">HU56</strain>
    </source>
</reference>
<evidence type="ECO:0008006" key="4">
    <source>
        <dbReference type="Google" id="ProtNLM"/>
    </source>
</evidence>
<accession>A0ABS7GP00</accession>
<keyword evidence="3" id="KW-1185">Reference proteome</keyword>
<evidence type="ECO:0000313" key="3">
    <source>
        <dbReference type="Proteomes" id="UP000717752"/>
    </source>
</evidence>
<protein>
    <recommendedName>
        <fullName evidence="4">Pilus assembly protein</fullName>
    </recommendedName>
</protein>
<dbReference type="RefSeq" id="WP_220333202.1">
    <property type="nucleotide sequence ID" value="NZ_JAEUAK010000002.1"/>
</dbReference>
<dbReference type="Proteomes" id="UP000717752">
    <property type="component" value="Unassembled WGS sequence"/>
</dbReference>
<proteinExistence type="predicted"/>
<comment type="caution">
    <text evidence="2">The sequence shown here is derived from an EMBL/GenBank/DDBJ whole genome shotgun (WGS) entry which is preliminary data.</text>
</comment>
<gene>
    <name evidence="2" type="ORF">JNB85_04465</name>
</gene>
<name>A0ABS7GP00_9HYPH</name>
<feature type="signal peptide" evidence="1">
    <location>
        <begin position="1"/>
        <end position="26"/>
    </location>
</feature>
<dbReference type="EMBL" id="JAEUAK010000002">
    <property type="protein sequence ID" value="MBW9051666.1"/>
    <property type="molecule type" value="Genomic_DNA"/>
</dbReference>
<sequence>MQNLRIAFLMGAAVIAAAELAGPAAAETIAHKSANTHVLVVRLPDGSIEQIRYAGERPPQVRIDGQPEPGLFDPFWPSAPFADLDRISAAIDREAAAVLQQAGSMMLASPGNLTTIGLGELPAGVRGYSMVSTISGNGVCTRSVRYFSTGNGKPHVESNT</sequence>